<name>A0A0C2G0Q7_9BILA</name>
<keyword evidence="2" id="KW-1185">Reference proteome</keyword>
<evidence type="ECO:0000313" key="2">
    <source>
        <dbReference type="Proteomes" id="UP000054047"/>
    </source>
</evidence>
<accession>A0A0C2G0Q7</accession>
<gene>
    <name evidence="1" type="ORF">ANCDUO_17420</name>
</gene>
<reference evidence="1 2" key="1">
    <citation type="submission" date="2013-12" db="EMBL/GenBank/DDBJ databases">
        <title>Draft genome of the parsitic nematode Ancylostoma duodenale.</title>
        <authorList>
            <person name="Mitreva M."/>
        </authorList>
    </citation>
    <scope>NUCLEOTIDE SEQUENCE [LARGE SCALE GENOMIC DNA]</scope>
    <source>
        <strain evidence="1 2">Zhejiang</strain>
    </source>
</reference>
<dbReference type="EMBL" id="KN743554">
    <property type="protein sequence ID" value="KIH52479.1"/>
    <property type="molecule type" value="Genomic_DNA"/>
</dbReference>
<evidence type="ECO:0000313" key="1">
    <source>
        <dbReference type="EMBL" id="KIH52479.1"/>
    </source>
</evidence>
<protein>
    <recommendedName>
        <fullName evidence="3">MULE transposase domain-containing protein</fullName>
    </recommendedName>
</protein>
<evidence type="ECO:0008006" key="3">
    <source>
        <dbReference type="Google" id="ProtNLM"/>
    </source>
</evidence>
<sequence>MADPCMLAHVCLPKEVCKDRASRFTYKNSVVECGLHIIVADGVHSFQSKKLGRSAQVYCVCRGRFDVPLLLAITPRKTEEICVKITTKLKECFDEIEDFIVADLTVVLDFEKAAKQAVSTVRGINPKGCSFHLTRCWIRKRDSLGLRQYIRGRKRIRAMARWWKIIKRLFFLNT</sequence>
<dbReference type="Proteomes" id="UP000054047">
    <property type="component" value="Unassembled WGS sequence"/>
</dbReference>
<organism evidence="1 2">
    <name type="scientific">Ancylostoma duodenale</name>
    <dbReference type="NCBI Taxonomy" id="51022"/>
    <lineage>
        <taxon>Eukaryota</taxon>
        <taxon>Metazoa</taxon>
        <taxon>Ecdysozoa</taxon>
        <taxon>Nematoda</taxon>
        <taxon>Chromadorea</taxon>
        <taxon>Rhabditida</taxon>
        <taxon>Rhabditina</taxon>
        <taxon>Rhabditomorpha</taxon>
        <taxon>Strongyloidea</taxon>
        <taxon>Ancylostomatidae</taxon>
        <taxon>Ancylostomatinae</taxon>
        <taxon>Ancylostoma</taxon>
    </lineage>
</organism>
<proteinExistence type="predicted"/>
<dbReference type="AlphaFoldDB" id="A0A0C2G0Q7"/>